<protein>
    <recommendedName>
        <fullName evidence="1">Oxidoreductase-like domain-containing protein</fullName>
    </recommendedName>
</protein>
<dbReference type="InterPro" id="IPR019180">
    <property type="entry name" value="Oxidoreductase-like_N"/>
</dbReference>
<accession>A0A1E4TPH4</accession>
<gene>
    <name evidence="2" type="ORF">PACTADRAFT_77118</name>
</gene>
<evidence type="ECO:0000259" key="1">
    <source>
        <dbReference type="Pfam" id="PF09791"/>
    </source>
</evidence>
<organism evidence="2 3">
    <name type="scientific">Pachysolen tannophilus NRRL Y-2460</name>
    <dbReference type="NCBI Taxonomy" id="669874"/>
    <lineage>
        <taxon>Eukaryota</taxon>
        <taxon>Fungi</taxon>
        <taxon>Dikarya</taxon>
        <taxon>Ascomycota</taxon>
        <taxon>Saccharomycotina</taxon>
        <taxon>Pichiomycetes</taxon>
        <taxon>Pachysolenaceae</taxon>
        <taxon>Pachysolen</taxon>
    </lineage>
</organism>
<sequence length="237" mass="27218">MNGVIRGIRVVKGLKKFKRNENFKCFNGVGEVGGISLRYFSLSLIKKFPKSLTFDTATKTDFKVNFDDIFGGDPERKPKKTSRMDTSNRDITKVIGGVSVPKKPIEPDNCCGSGCVNCVWLLYNDDFQEWKQLTRKACENLMKQKKEPFEKWPLNFDPPPKYLDLKFIPNEYKTNDNNHLKIEDTETNAAEIRDIPVAISVFTDLEKRIKNRKNEEFISKLNQNTKNGSTQSLSNHL</sequence>
<proteinExistence type="predicted"/>
<keyword evidence="3" id="KW-1185">Reference proteome</keyword>
<dbReference type="InterPro" id="IPR039251">
    <property type="entry name" value="OXLD1"/>
</dbReference>
<reference evidence="3" key="1">
    <citation type="submission" date="2016-05" db="EMBL/GenBank/DDBJ databases">
        <title>Comparative genomics of biotechnologically important yeasts.</title>
        <authorList>
            <consortium name="DOE Joint Genome Institute"/>
            <person name="Riley R."/>
            <person name="Haridas S."/>
            <person name="Wolfe K.H."/>
            <person name="Lopes M.R."/>
            <person name="Hittinger C.T."/>
            <person name="Goker M."/>
            <person name="Salamov A."/>
            <person name="Wisecaver J."/>
            <person name="Long T.M."/>
            <person name="Aerts A.L."/>
            <person name="Barry K."/>
            <person name="Choi C."/>
            <person name="Clum A."/>
            <person name="Coughlan A.Y."/>
            <person name="Deshpande S."/>
            <person name="Douglass A.P."/>
            <person name="Hanson S.J."/>
            <person name="Klenk H.-P."/>
            <person name="Labutti K."/>
            <person name="Lapidus A."/>
            <person name="Lindquist E."/>
            <person name="Lipzen A."/>
            <person name="Meier-Kolthoff J.P."/>
            <person name="Ohm R.A."/>
            <person name="Otillar R.P."/>
            <person name="Pangilinan J."/>
            <person name="Peng Y."/>
            <person name="Rokas A."/>
            <person name="Rosa C.A."/>
            <person name="Scheuner C."/>
            <person name="Sibirny A.A."/>
            <person name="Slot J.C."/>
            <person name="Stielow J.B."/>
            <person name="Sun H."/>
            <person name="Kurtzman C.P."/>
            <person name="Blackwell M."/>
            <person name="Grigoriev I.V."/>
            <person name="Jeffries T.W."/>
        </authorList>
    </citation>
    <scope>NUCLEOTIDE SEQUENCE [LARGE SCALE GENOMIC DNA]</scope>
    <source>
        <strain evidence="3">NRRL Y-2460</strain>
    </source>
</reference>
<dbReference type="Proteomes" id="UP000094236">
    <property type="component" value="Unassembled WGS sequence"/>
</dbReference>
<dbReference type="EMBL" id="KV454017">
    <property type="protein sequence ID" value="ODV93578.1"/>
    <property type="molecule type" value="Genomic_DNA"/>
</dbReference>
<evidence type="ECO:0000313" key="2">
    <source>
        <dbReference type="EMBL" id="ODV93578.1"/>
    </source>
</evidence>
<feature type="domain" description="Oxidoreductase-like" evidence="1">
    <location>
        <begin position="95"/>
        <end position="137"/>
    </location>
</feature>
<dbReference type="AlphaFoldDB" id="A0A1E4TPH4"/>
<dbReference type="STRING" id="669874.A0A1E4TPH4"/>
<dbReference type="GO" id="GO:0005739">
    <property type="term" value="C:mitochondrion"/>
    <property type="evidence" value="ECO:0007669"/>
    <property type="project" value="TreeGrafter"/>
</dbReference>
<name>A0A1E4TPH4_PACTA</name>
<dbReference type="PANTHER" id="PTHR21193:SF3">
    <property type="entry name" value="OXIDOREDUCTASE-LIKE DOMAIN-CONTAINING PROTEIN 1"/>
    <property type="match status" value="1"/>
</dbReference>
<dbReference type="PANTHER" id="PTHR21193">
    <property type="entry name" value="OXIDOREDUCTASE-LIKE DOMAIN-CONTAINING PROTEIN 1"/>
    <property type="match status" value="1"/>
</dbReference>
<dbReference type="OrthoDB" id="10064411at2759"/>
<dbReference type="Pfam" id="PF09791">
    <property type="entry name" value="Oxidored-like"/>
    <property type="match status" value="1"/>
</dbReference>
<evidence type="ECO:0000313" key="3">
    <source>
        <dbReference type="Proteomes" id="UP000094236"/>
    </source>
</evidence>